<dbReference type="PROSITE" id="PS50181">
    <property type="entry name" value="FBOX"/>
    <property type="match status" value="1"/>
</dbReference>
<feature type="non-terminal residue" evidence="2">
    <location>
        <position position="121"/>
    </location>
</feature>
<dbReference type="Proteomes" id="UP000236291">
    <property type="component" value="Unassembled WGS sequence"/>
</dbReference>
<dbReference type="CDD" id="cd22160">
    <property type="entry name" value="F-box_AtFBL13-like"/>
    <property type="match status" value="1"/>
</dbReference>
<dbReference type="Gene3D" id="1.20.1280.50">
    <property type="match status" value="1"/>
</dbReference>
<proteinExistence type="predicted"/>
<dbReference type="InterPro" id="IPR001810">
    <property type="entry name" value="F-box_dom"/>
</dbReference>
<dbReference type="SUPFAM" id="SSF81383">
    <property type="entry name" value="F-box domain"/>
    <property type="match status" value="1"/>
</dbReference>
<dbReference type="PANTHER" id="PTHR31293">
    <property type="entry name" value="RNI-LIKE SUPERFAMILY PROTEIN"/>
    <property type="match status" value="1"/>
</dbReference>
<dbReference type="AlphaFoldDB" id="A0A2K3JMK4"/>
<feature type="domain" description="F-box" evidence="1">
    <location>
        <begin position="1"/>
        <end position="49"/>
    </location>
</feature>
<name>A0A2K3JMK4_TRIPR</name>
<dbReference type="EMBL" id="ASHM01070887">
    <property type="protein sequence ID" value="PNX55265.1"/>
    <property type="molecule type" value="Genomic_DNA"/>
</dbReference>
<gene>
    <name evidence="2" type="ORF">L195_g048892</name>
</gene>
<dbReference type="InterPro" id="IPR055294">
    <property type="entry name" value="FBL60-like"/>
</dbReference>
<dbReference type="InterPro" id="IPR053781">
    <property type="entry name" value="F-box_AtFBL13-like"/>
</dbReference>
<evidence type="ECO:0000313" key="2">
    <source>
        <dbReference type="EMBL" id="PNX55265.1"/>
    </source>
</evidence>
<comment type="caution">
    <text evidence="2">The sequence shown here is derived from an EMBL/GenBank/DDBJ whole genome shotgun (WGS) entry which is preliminary data.</text>
</comment>
<dbReference type="Pfam" id="PF00646">
    <property type="entry name" value="F-box"/>
    <property type="match status" value="1"/>
</dbReference>
<dbReference type="STRING" id="57577.A0A2K3JMK4"/>
<reference evidence="2 3" key="1">
    <citation type="journal article" date="2014" name="Am. J. Bot.">
        <title>Genome assembly and annotation for red clover (Trifolium pratense; Fabaceae).</title>
        <authorList>
            <person name="Istvanek J."/>
            <person name="Jaros M."/>
            <person name="Krenek A."/>
            <person name="Repkova J."/>
        </authorList>
    </citation>
    <scope>NUCLEOTIDE SEQUENCE [LARGE SCALE GENOMIC DNA]</scope>
    <source>
        <strain evidence="3">cv. Tatra</strain>
        <tissue evidence="2">Young leaves</tissue>
    </source>
</reference>
<dbReference type="PANTHER" id="PTHR31293:SF12">
    <property type="entry name" value="RNI-LIKE SUPERFAMILY PROTEIN"/>
    <property type="match status" value="1"/>
</dbReference>
<evidence type="ECO:0000259" key="1">
    <source>
        <dbReference type="PROSITE" id="PS50181"/>
    </source>
</evidence>
<dbReference type="InterPro" id="IPR036047">
    <property type="entry name" value="F-box-like_dom_sf"/>
</dbReference>
<evidence type="ECO:0000313" key="3">
    <source>
        <dbReference type="Proteomes" id="UP000236291"/>
    </source>
</evidence>
<protein>
    <submittedName>
        <fullName evidence="2">F-box/LRR-repeat protein</fullName>
    </submittedName>
</protein>
<accession>A0A2K3JMK4</accession>
<organism evidence="2 3">
    <name type="scientific">Trifolium pratense</name>
    <name type="common">Red clover</name>
    <dbReference type="NCBI Taxonomy" id="57577"/>
    <lineage>
        <taxon>Eukaryota</taxon>
        <taxon>Viridiplantae</taxon>
        <taxon>Streptophyta</taxon>
        <taxon>Embryophyta</taxon>
        <taxon>Tracheophyta</taxon>
        <taxon>Spermatophyta</taxon>
        <taxon>Magnoliopsida</taxon>
        <taxon>eudicotyledons</taxon>
        <taxon>Gunneridae</taxon>
        <taxon>Pentapetalae</taxon>
        <taxon>rosids</taxon>
        <taxon>fabids</taxon>
        <taxon>Fabales</taxon>
        <taxon>Fabaceae</taxon>
        <taxon>Papilionoideae</taxon>
        <taxon>50 kb inversion clade</taxon>
        <taxon>NPAAA clade</taxon>
        <taxon>Hologalegina</taxon>
        <taxon>IRL clade</taxon>
        <taxon>Trifolieae</taxon>
        <taxon>Trifolium</taxon>
    </lineage>
</organism>
<sequence length="121" mass="13975">MDMISSLPDAILCRILCFVSTKEAVTTSILSKRWVNLWHHVPNLNFPDTIVDTIESSRLFNNFVYSVLVSREAAGSNVIDGFSLDIQYDDPYYAFKLGFPNIIKWINLVVQRKLKYLHLHI</sequence>
<reference evidence="2 3" key="2">
    <citation type="journal article" date="2017" name="Front. Plant Sci.">
        <title>Gene Classification and Mining of Molecular Markers Useful in Red Clover (Trifolium pratense) Breeding.</title>
        <authorList>
            <person name="Istvanek J."/>
            <person name="Dluhosova J."/>
            <person name="Dluhos P."/>
            <person name="Patkova L."/>
            <person name="Nedelnik J."/>
            <person name="Repkova J."/>
        </authorList>
    </citation>
    <scope>NUCLEOTIDE SEQUENCE [LARGE SCALE GENOMIC DNA]</scope>
    <source>
        <strain evidence="3">cv. Tatra</strain>
        <tissue evidence="2">Young leaves</tissue>
    </source>
</reference>